<gene>
    <name evidence="1" type="ORF">Slin15195_G062390</name>
</gene>
<keyword evidence="2" id="KW-1185">Reference proteome</keyword>
<dbReference type="OrthoDB" id="3626689at2759"/>
<name>A0A9Q9EJD8_9PEZI</name>
<proteinExistence type="predicted"/>
<evidence type="ECO:0000313" key="1">
    <source>
        <dbReference type="EMBL" id="USW52920.1"/>
    </source>
</evidence>
<dbReference type="EMBL" id="CP099421">
    <property type="protein sequence ID" value="USW52920.1"/>
    <property type="molecule type" value="Genomic_DNA"/>
</dbReference>
<dbReference type="Proteomes" id="UP001056384">
    <property type="component" value="Chromosome 4"/>
</dbReference>
<accession>A0A9Q9EJD8</accession>
<evidence type="ECO:0000313" key="2">
    <source>
        <dbReference type="Proteomes" id="UP001056384"/>
    </source>
</evidence>
<sequence>MACMECILQAGTPNHVAELHQTHSRTNTQETLFDRLSTRLSRIPENLAQYDASDYLSEIQDLVCDTYQLSSDRPDSSSPMPRRVTLIHPNSRLSTRDRLQNTAIDQTTFTSNLIKRLSLTRRLSTTTPNTLPPAIETFFEANTILIKKSAALLPGMSSALSEQLHPLLSLNIRNLELHIKLSFRPLCNNLQLPSSTSKQDTFEVKPEHISHIATHLPLIASQLPRLNNLIIVLDSLFDLPPRPRDYQRFLRTHHYHAGATREEHIRSSDLEEKIRDVVVPCLRRTGKQGKLGRIAVKHASVMGIGKEEVEVVNGVSCSDEDVARAVVGQQGREVVLKGWL</sequence>
<dbReference type="AlphaFoldDB" id="A0A9Q9EJD8"/>
<reference evidence="1" key="1">
    <citation type="submission" date="2022-06" db="EMBL/GenBank/DDBJ databases">
        <title>Complete genome sequences of two strains of the flax pathogen Septoria linicola.</title>
        <authorList>
            <person name="Lapalu N."/>
            <person name="Simon A."/>
            <person name="Demenou B."/>
            <person name="Paumier D."/>
            <person name="Guillot M.-P."/>
            <person name="Gout L."/>
            <person name="Valade R."/>
        </authorList>
    </citation>
    <scope>NUCLEOTIDE SEQUENCE</scope>
    <source>
        <strain evidence="1">SE15195</strain>
    </source>
</reference>
<organism evidence="1 2">
    <name type="scientific">Septoria linicola</name>
    <dbReference type="NCBI Taxonomy" id="215465"/>
    <lineage>
        <taxon>Eukaryota</taxon>
        <taxon>Fungi</taxon>
        <taxon>Dikarya</taxon>
        <taxon>Ascomycota</taxon>
        <taxon>Pezizomycotina</taxon>
        <taxon>Dothideomycetes</taxon>
        <taxon>Dothideomycetidae</taxon>
        <taxon>Mycosphaerellales</taxon>
        <taxon>Mycosphaerellaceae</taxon>
        <taxon>Septoria</taxon>
    </lineage>
</organism>
<protein>
    <submittedName>
        <fullName evidence="1">Uncharacterized protein</fullName>
    </submittedName>
</protein>